<feature type="transmembrane region" description="Helical" evidence="10">
    <location>
        <begin position="1309"/>
        <end position="1328"/>
    </location>
</feature>
<evidence type="ECO:0000256" key="9">
    <source>
        <dbReference type="ARBA" id="ARBA00023136"/>
    </source>
</evidence>
<accession>A0AAW1WKP2</accession>
<feature type="transmembrane region" description="Helical" evidence="10">
    <location>
        <begin position="1198"/>
        <end position="1219"/>
    </location>
</feature>
<organism evidence="12 13">
    <name type="scientific">Rubus argutus</name>
    <name type="common">Southern blackberry</name>
    <dbReference type="NCBI Taxonomy" id="59490"/>
    <lineage>
        <taxon>Eukaryota</taxon>
        <taxon>Viridiplantae</taxon>
        <taxon>Streptophyta</taxon>
        <taxon>Embryophyta</taxon>
        <taxon>Tracheophyta</taxon>
        <taxon>Spermatophyta</taxon>
        <taxon>Magnoliopsida</taxon>
        <taxon>eudicotyledons</taxon>
        <taxon>Gunneridae</taxon>
        <taxon>Pentapetalae</taxon>
        <taxon>rosids</taxon>
        <taxon>fabids</taxon>
        <taxon>Rosales</taxon>
        <taxon>Rosaceae</taxon>
        <taxon>Rosoideae</taxon>
        <taxon>Rosoideae incertae sedis</taxon>
        <taxon>Rubus</taxon>
    </lineage>
</organism>
<dbReference type="PROSITE" id="PS50893">
    <property type="entry name" value="ABC_TRANSPORTER_2"/>
    <property type="match status" value="2"/>
</dbReference>
<dbReference type="Gene3D" id="3.40.50.300">
    <property type="entry name" value="P-loop containing nucleotide triphosphate hydrolases"/>
    <property type="match status" value="2"/>
</dbReference>
<dbReference type="SUPFAM" id="SSF52540">
    <property type="entry name" value="P-loop containing nucleoside triphosphate hydrolases"/>
    <property type="match status" value="2"/>
</dbReference>
<feature type="transmembrane region" description="Helical" evidence="10">
    <location>
        <begin position="1157"/>
        <end position="1178"/>
    </location>
</feature>
<proteinExistence type="inferred from homology"/>
<comment type="subcellular location">
    <subcellularLocation>
        <location evidence="1">Membrane</location>
        <topology evidence="1">Multi-pass membrane protein</topology>
    </subcellularLocation>
</comment>
<dbReference type="InterPro" id="IPR013525">
    <property type="entry name" value="ABC2_TM"/>
</dbReference>
<dbReference type="InterPro" id="IPR034001">
    <property type="entry name" value="ABCG_PDR_1"/>
</dbReference>
<dbReference type="InterPro" id="IPR027417">
    <property type="entry name" value="P-loop_NTPase"/>
</dbReference>
<feature type="domain" description="ABC transporter" evidence="11">
    <location>
        <begin position="744"/>
        <end position="990"/>
    </location>
</feature>
<evidence type="ECO:0000256" key="4">
    <source>
        <dbReference type="ARBA" id="ARBA00022692"/>
    </source>
</evidence>
<dbReference type="PANTHER" id="PTHR19241">
    <property type="entry name" value="ATP-BINDING CASSETTE TRANSPORTER"/>
    <property type="match status" value="1"/>
</dbReference>
<dbReference type="GO" id="GO:0005886">
    <property type="term" value="C:plasma membrane"/>
    <property type="evidence" value="ECO:0007669"/>
    <property type="project" value="UniProtKB-ARBA"/>
</dbReference>
<dbReference type="GO" id="GO:0140359">
    <property type="term" value="F:ABC-type transporter activity"/>
    <property type="evidence" value="ECO:0007669"/>
    <property type="project" value="InterPro"/>
</dbReference>
<evidence type="ECO:0000313" key="13">
    <source>
        <dbReference type="Proteomes" id="UP001457282"/>
    </source>
</evidence>
<keyword evidence="4 10" id="KW-0812">Transmembrane</keyword>
<keyword evidence="3" id="KW-0813">Transport</keyword>
<feature type="transmembrane region" description="Helical" evidence="10">
    <location>
        <begin position="647"/>
        <end position="666"/>
    </location>
</feature>
<evidence type="ECO:0000313" key="12">
    <source>
        <dbReference type="EMBL" id="KAK9925148.1"/>
    </source>
</evidence>
<keyword evidence="5" id="KW-0677">Repeat</keyword>
<dbReference type="Pfam" id="PF08370">
    <property type="entry name" value="PDR_assoc"/>
    <property type="match status" value="1"/>
</dbReference>
<dbReference type="Pfam" id="PF00005">
    <property type="entry name" value="ABC_tran"/>
    <property type="match status" value="2"/>
</dbReference>
<feature type="transmembrane region" description="Helical" evidence="10">
    <location>
        <begin position="673"/>
        <end position="694"/>
    </location>
</feature>
<dbReference type="FunFam" id="3.40.50.300:FF:000179">
    <property type="entry name" value="ABC transporter G family member 34"/>
    <property type="match status" value="1"/>
</dbReference>
<protein>
    <recommendedName>
        <fullName evidence="11">ABC transporter domain-containing protein</fullName>
    </recommendedName>
</protein>
<feature type="transmembrane region" description="Helical" evidence="10">
    <location>
        <begin position="754"/>
        <end position="781"/>
    </location>
</feature>
<dbReference type="InterPro" id="IPR013581">
    <property type="entry name" value="PDR_assoc"/>
</dbReference>
<dbReference type="InterPro" id="IPR003439">
    <property type="entry name" value="ABC_transporter-like_ATP-bd"/>
</dbReference>
<feature type="transmembrane region" description="Helical" evidence="10">
    <location>
        <begin position="530"/>
        <end position="550"/>
    </location>
</feature>
<dbReference type="GO" id="GO:0005524">
    <property type="term" value="F:ATP binding"/>
    <property type="evidence" value="ECO:0007669"/>
    <property type="project" value="UniProtKB-KW"/>
</dbReference>
<evidence type="ECO:0000256" key="1">
    <source>
        <dbReference type="ARBA" id="ARBA00004141"/>
    </source>
</evidence>
<dbReference type="Pfam" id="PF01061">
    <property type="entry name" value="ABC2_membrane"/>
    <property type="match status" value="2"/>
</dbReference>
<evidence type="ECO:0000256" key="6">
    <source>
        <dbReference type="ARBA" id="ARBA00022741"/>
    </source>
</evidence>
<keyword evidence="6" id="KW-0547">Nucleotide-binding</keyword>
<feature type="domain" description="ABC transporter" evidence="11">
    <location>
        <begin position="160"/>
        <end position="434"/>
    </location>
</feature>
<name>A0AAW1WKP2_RUBAR</name>
<comment type="caution">
    <text evidence="12">The sequence shown here is derived from an EMBL/GenBank/DDBJ whole genome shotgun (WGS) entry which is preliminary data.</text>
</comment>
<keyword evidence="8 10" id="KW-1133">Transmembrane helix</keyword>
<dbReference type="SMART" id="SM00382">
    <property type="entry name" value="AAA"/>
    <property type="match status" value="2"/>
</dbReference>
<dbReference type="GO" id="GO:0016887">
    <property type="term" value="F:ATP hydrolysis activity"/>
    <property type="evidence" value="ECO:0007669"/>
    <property type="project" value="InterPro"/>
</dbReference>
<dbReference type="Pfam" id="PF19055">
    <property type="entry name" value="ABC2_membrane_7"/>
    <property type="match status" value="1"/>
</dbReference>
<dbReference type="EMBL" id="JBEDUW010000006">
    <property type="protein sequence ID" value="KAK9925148.1"/>
    <property type="molecule type" value="Genomic_DNA"/>
</dbReference>
<evidence type="ECO:0000256" key="5">
    <source>
        <dbReference type="ARBA" id="ARBA00022737"/>
    </source>
</evidence>
<keyword evidence="7" id="KW-0067">ATP-binding</keyword>
<evidence type="ECO:0000256" key="10">
    <source>
        <dbReference type="SAM" id="Phobius"/>
    </source>
</evidence>
<evidence type="ECO:0000256" key="3">
    <source>
        <dbReference type="ARBA" id="ARBA00022448"/>
    </source>
</evidence>
<feature type="transmembrane region" description="Helical" evidence="10">
    <location>
        <begin position="1113"/>
        <end position="1136"/>
    </location>
</feature>
<evidence type="ECO:0000256" key="7">
    <source>
        <dbReference type="ARBA" id="ARBA00022840"/>
    </source>
</evidence>
<reference evidence="12 13" key="1">
    <citation type="journal article" date="2023" name="G3 (Bethesda)">
        <title>A chromosome-length genome assembly and annotation of blackberry (Rubus argutus, cv. 'Hillquist').</title>
        <authorList>
            <person name="Bruna T."/>
            <person name="Aryal R."/>
            <person name="Dudchenko O."/>
            <person name="Sargent D.J."/>
            <person name="Mead D."/>
            <person name="Buti M."/>
            <person name="Cavallini A."/>
            <person name="Hytonen T."/>
            <person name="Andres J."/>
            <person name="Pham M."/>
            <person name="Weisz D."/>
            <person name="Mascagni F."/>
            <person name="Usai G."/>
            <person name="Natali L."/>
            <person name="Bassil N."/>
            <person name="Fernandez G.E."/>
            <person name="Lomsadze A."/>
            <person name="Armour M."/>
            <person name="Olukolu B."/>
            <person name="Poorten T."/>
            <person name="Britton C."/>
            <person name="Davik J."/>
            <person name="Ashrafi H."/>
            <person name="Aiden E.L."/>
            <person name="Borodovsky M."/>
            <person name="Worthington M."/>
        </authorList>
    </citation>
    <scope>NUCLEOTIDE SEQUENCE [LARGE SCALE GENOMIC DNA]</scope>
    <source>
        <strain evidence="12">PI 553951</strain>
    </source>
</reference>
<comment type="similarity">
    <text evidence="2">Belongs to the ABC transporter superfamily. ABCG family. PDR (TC 3.A.1.205) subfamily.</text>
</comment>
<sequence length="1337" mass="152988">MDLAAEIGRSVRTSFHEHASSFRSTADVRSMKKNDDDEVELQWAAIERLPTFERIRTSLFDCTKDEQEDEASNKSKKVQIDVTKLGSPERHVFIEKLIKEIEGDNHRLLQKLRERIDRVGLQLPTVEVRYQNLFVEAECEVVQGKPLPTLWNTVKSLFSVMTQVVGCKPQAYKVEILKDVSGIIKPSRMTLLLGPPGCGKSTLLQALAGKLDHSLRIRGEITYNGYKLNEFVPQKTSAYISQYDLHISEMTVREALDFAARCQGIGSRADIMKEVTRREKQEGIVPDSDIDIYMKAISIEGLKKSLMTDYIIKILGLDICAETIVGDPMQRGISGGQKKRLTTGEMMIGPARAFFMDEISTGLDSSTTFQIVTCLQQLTHVTESTILVSLLQPTPETFHLFDDIILMAEGKIVYHGPSDNVVVFFENCGFRSPPRKGISDFLQEVVSQKDQAKYWYHKDQPHSYVTVDNFVNMFKDFHVGQKLDEELREPFNRSESHKDALSFNIYSLRKWELFKACLAREWLLMKRNSFVHVFKSAQLVVIALVTMTVFLRTWMKVDETHSKYFMSSLFYALLRLVCNGTTELSLTASRLAVFYKQRDFYFYPAWAYSIPSAILKIPFSLIDAFLWTALTYYVIGYSPEPERFFKQFILLFLVHQVAISLFRLIASLVRNPSLAAPVGLFSLIVMFLFGGFIIPKTSLPSWLEWGFWLSPLVYAEIGATGNEFHASRWQQVSSSNVTIGQQALKNRGLNFSDYYYWISIGALLGFWMVFNLGFTCALSYLKSPGSSRTIISHERFSRLKENENLNNSRRGKFLTRTETQTTNIGMVLPFEPITISFEKVQYFVDTPQKLREQAQIDRIIRSEFVKEVLQMIELDEIKDELVGIQGRGISTEQRKRLTIAVELVSNPSIIFMDEPTSGLDARAAAIVMRVVKNIVSTRRTVVCTIHQPSIDIFEAFDELILMKIGGQIIYSGELGENSSKLIEYFEGFPGVPKIKENYNPATWMLEVTGPSAEVKIGLDFAQLYRKSHLCRKNDELVRELSCPAEGAKKLHFSTRFAQNEWEQFKACLWKQHLSYWRNPQYNLGRLTITAASSLLFGALLWQKGQTIDNEQDFFNILGSMFVLLQFMGIGNCSSVLPCIASERNVVYRERFAGMYSSWAYSFSQVIIEIPYIFLQAVLFSAITYPTINFPWTLYKGFWYVYAMFCTLLYFSYFGILLAALTPTFQVAMVLASFCYTMFNLFSGFLVPGPKIPKWWVWGYWICPVAWSLNGLLTSQYGDLNREIVVHGEEQTISAFLESIHGYYYDELKYVAIVLFAFPLVFAFAFGVATEKLNFQRR</sequence>
<evidence type="ECO:0000256" key="8">
    <source>
        <dbReference type="ARBA" id="ARBA00022989"/>
    </source>
</evidence>
<feature type="transmembrane region" description="Helical" evidence="10">
    <location>
        <begin position="1226"/>
        <end position="1246"/>
    </location>
</feature>
<feature type="transmembrane region" description="Helical" evidence="10">
    <location>
        <begin position="1083"/>
        <end position="1101"/>
    </location>
</feature>
<dbReference type="InterPro" id="IPR003593">
    <property type="entry name" value="AAA+_ATPase"/>
</dbReference>
<evidence type="ECO:0000259" key="11">
    <source>
        <dbReference type="PROSITE" id="PS50893"/>
    </source>
</evidence>
<keyword evidence="13" id="KW-1185">Reference proteome</keyword>
<dbReference type="Proteomes" id="UP001457282">
    <property type="component" value="Unassembled WGS sequence"/>
</dbReference>
<dbReference type="FunFam" id="3.40.50.300:FF:002615">
    <property type="entry name" value="ABC transporter"/>
    <property type="match status" value="1"/>
</dbReference>
<evidence type="ECO:0000256" key="2">
    <source>
        <dbReference type="ARBA" id="ARBA00006012"/>
    </source>
</evidence>
<dbReference type="CDD" id="cd03233">
    <property type="entry name" value="ABCG_PDR_domain1"/>
    <property type="match status" value="1"/>
</dbReference>
<gene>
    <name evidence="12" type="ORF">M0R45_033483</name>
</gene>
<keyword evidence="9 10" id="KW-0472">Membrane</keyword>
<dbReference type="InterPro" id="IPR043926">
    <property type="entry name" value="ABCG_dom"/>
</dbReference>